<accession>A0AAD6MZ00</accession>
<reference evidence="1" key="2">
    <citation type="submission" date="2023-01" db="EMBL/GenBank/DDBJ databases">
        <authorList>
            <person name="Petersen C."/>
        </authorList>
    </citation>
    <scope>NUCLEOTIDE SEQUENCE</scope>
    <source>
        <strain evidence="1">IBT 17514</strain>
    </source>
</reference>
<keyword evidence="2" id="KW-1185">Reference proteome</keyword>
<protein>
    <submittedName>
        <fullName evidence="1">Uncharacterized protein</fullName>
    </submittedName>
</protein>
<organism evidence="1 2">
    <name type="scientific">Penicillium malachiteum</name>
    <dbReference type="NCBI Taxonomy" id="1324776"/>
    <lineage>
        <taxon>Eukaryota</taxon>
        <taxon>Fungi</taxon>
        <taxon>Dikarya</taxon>
        <taxon>Ascomycota</taxon>
        <taxon>Pezizomycotina</taxon>
        <taxon>Eurotiomycetes</taxon>
        <taxon>Eurotiomycetidae</taxon>
        <taxon>Eurotiales</taxon>
        <taxon>Aspergillaceae</taxon>
        <taxon>Penicillium</taxon>
    </lineage>
</organism>
<reference evidence="1" key="1">
    <citation type="journal article" date="2023" name="IMA Fungus">
        <title>Comparative genomic study of the Penicillium genus elucidates a diverse pangenome and 15 lateral gene transfer events.</title>
        <authorList>
            <person name="Petersen C."/>
            <person name="Sorensen T."/>
            <person name="Nielsen M.R."/>
            <person name="Sondergaard T.E."/>
            <person name="Sorensen J.L."/>
            <person name="Fitzpatrick D.A."/>
            <person name="Frisvad J.C."/>
            <person name="Nielsen K.L."/>
        </authorList>
    </citation>
    <scope>NUCLEOTIDE SEQUENCE</scope>
    <source>
        <strain evidence="1">IBT 17514</strain>
    </source>
</reference>
<proteinExistence type="predicted"/>
<name>A0AAD6MZ00_9EURO</name>
<dbReference type="EMBL" id="JAQJAN010000003">
    <property type="protein sequence ID" value="KAJ5733961.1"/>
    <property type="molecule type" value="Genomic_DNA"/>
</dbReference>
<gene>
    <name evidence="1" type="ORF">N7493_002747</name>
</gene>
<dbReference type="Proteomes" id="UP001215712">
    <property type="component" value="Unassembled WGS sequence"/>
</dbReference>
<dbReference type="AlphaFoldDB" id="A0AAD6MZ00"/>
<comment type="caution">
    <text evidence="1">The sequence shown here is derived from an EMBL/GenBank/DDBJ whole genome shotgun (WGS) entry which is preliminary data.</text>
</comment>
<sequence>MTIQLLAGNVASAAAIRCREVLTSASPDGLYHLEPKELEGLNREGKGQPRHQGQDTATKVIAAIFAVPGLLKTSIELFFR</sequence>
<evidence type="ECO:0000313" key="2">
    <source>
        <dbReference type="Proteomes" id="UP001215712"/>
    </source>
</evidence>
<evidence type="ECO:0000313" key="1">
    <source>
        <dbReference type="EMBL" id="KAJ5733961.1"/>
    </source>
</evidence>